<dbReference type="AlphaFoldDB" id="G0P6Q0"/>
<evidence type="ECO:0000259" key="6">
    <source>
        <dbReference type="PROSITE" id="PS50262"/>
    </source>
</evidence>
<sequence length="525" mass="60489">MDYESTSFDLDVTTNETEQESCAYSEPVYVKERFWMVAIFGTAVCLLNIIENTFLSVMLFKKKSYRSSHMLYLALLAFFDVWMAVAYIPLMSLNLFVDYYKSVILLRAWFTYMLPMITVSHIAMTASSFLMVAASFERYVITCHPTKTRWLSRNRVFIAAGAILLGVACKFSQLFEMDIQYLPHCSDTMKEYQLSLSELAVHEVYSYWRVLIRTIVTILIPFFLLVFINIRIVLILSKNEFKFLHSTKLSEAKRKSAVRNATRTMVFIVFTYLLSNVLNVIIIIWEYIDNEMLTQQFETFYMFAVDVVSLSTIVFGALRLPIYVICQANLRKEFFAQLKKMLSLNSYSGYLSSPTKNMTVEDIDIDRRTPDPCGDGERQYPLLLSLGTVLIVESDHKNDSSKTCTVIRKNSVHRMNGGFSDMSEKNASQLIHQVLHDAFLAADLGNYTEAVNLLDKPPAWQKETIMPSDPPTITHLQVPDLHNHNRFRRESELSDVERTEQQEKEMAELANDLEMALTNNVLART</sequence>
<dbReference type="EMBL" id="GL380102">
    <property type="protein sequence ID" value="EGT46519.1"/>
    <property type="molecule type" value="Genomic_DNA"/>
</dbReference>
<feature type="transmembrane region" description="Helical" evidence="5">
    <location>
        <begin position="110"/>
        <end position="136"/>
    </location>
</feature>
<name>G0P6Q0_CAEBE</name>
<dbReference type="HOGENOM" id="CLU_039373_0_0_1"/>
<feature type="domain" description="G-protein coupled receptors family 1 profile" evidence="6">
    <location>
        <begin position="51"/>
        <end position="323"/>
    </location>
</feature>
<dbReference type="Proteomes" id="UP000008068">
    <property type="component" value="Unassembled WGS sequence"/>
</dbReference>
<organism evidence="8">
    <name type="scientific">Caenorhabditis brenneri</name>
    <name type="common">Nematode worm</name>
    <dbReference type="NCBI Taxonomy" id="135651"/>
    <lineage>
        <taxon>Eukaryota</taxon>
        <taxon>Metazoa</taxon>
        <taxon>Ecdysozoa</taxon>
        <taxon>Nematoda</taxon>
        <taxon>Chromadorea</taxon>
        <taxon>Rhabditida</taxon>
        <taxon>Rhabditina</taxon>
        <taxon>Rhabditomorpha</taxon>
        <taxon>Rhabditoidea</taxon>
        <taxon>Rhabditidae</taxon>
        <taxon>Peloderinae</taxon>
        <taxon>Caenorhabditis</taxon>
    </lineage>
</organism>
<dbReference type="InterPro" id="IPR017452">
    <property type="entry name" value="GPCR_Rhodpsn_7TM"/>
</dbReference>
<dbReference type="GO" id="GO:0004930">
    <property type="term" value="F:G protein-coupled receptor activity"/>
    <property type="evidence" value="ECO:0007669"/>
    <property type="project" value="InterPro"/>
</dbReference>
<evidence type="ECO:0000256" key="1">
    <source>
        <dbReference type="ARBA" id="ARBA00004370"/>
    </source>
</evidence>
<protein>
    <recommendedName>
        <fullName evidence="6">G-protein coupled receptors family 1 profile domain-containing protein</fullName>
    </recommendedName>
</protein>
<feature type="transmembrane region" description="Helical" evidence="5">
    <location>
        <begin position="300"/>
        <end position="322"/>
    </location>
</feature>
<dbReference type="PANTHER" id="PTHR46709:SF4">
    <property type="entry name" value="G-PROTEIN COUPLED RECEPTORS FAMILY 1 PROFILE DOMAIN-CONTAINING PROTEIN"/>
    <property type="match status" value="1"/>
</dbReference>
<evidence type="ECO:0000313" key="7">
    <source>
        <dbReference type="EMBL" id="EGT46519.1"/>
    </source>
</evidence>
<dbReference type="PRINTS" id="PR00237">
    <property type="entry name" value="GPCRRHODOPSN"/>
</dbReference>
<dbReference type="OrthoDB" id="5783891at2759"/>
<feature type="transmembrane region" description="Helical" evidence="5">
    <location>
        <begin position="210"/>
        <end position="234"/>
    </location>
</feature>
<dbReference type="Pfam" id="PF00001">
    <property type="entry name" value="7tm_1"/>
    <property type="match status" value="1"/>
</dbReference>
<feature type="transmembrane region" description="Helical" evidence="5">
    <location>
        <begin position="156"/>
        <end position="175"/>
    </location>
</feature>
<comment type="subcellular location">
    <subcellularLocation>
        <location evidence="1">Membrane</location>
    </subcellularLocation>
</comment>
<feature type="transmembrane region" description="Helical" evidence="5">
    <location>
        <begin position="264"/>
        <end position="288"/>
    </location>
</feature>
<evidence type="ECO:0000256" key="3">
    <source>
        <dbReference type="ARBA" id="ARBA00022989"/>
    </source>
</evidence>
<proteinExistence type="predicted"/>
<reference evidence="8" key="1">
    <citation type="submission" date="2011-07" db="EMBL/GenBank/DDBJ databases">
        <authorList>
            <consortium name="Caenorhabditis brenneri Sequencing and Analysis Consortium"/>
            <person name="Wilson R.K."/>
        </authorList>
    </citation>
    <scope>NUCLEOTIDE SEQUENCE [LARGE SCALE GENOMIC DNA]</scope>
    <source>
        <strain evidence="8">PB2801</strain>
    </source>
</reference>
<evidence type="ECO:0000256" key="2">
    <source>
        <dbReference type="ARBA" id="ARBA00022692"/>
    </source>
</evidence>
<keyword evidence="4 5" id="KW-0472">Membrane</keyword>
<dbReference type="CDD" id="cd14978">
    <property type="entry name" value="7tmA_FMRFamide_R-like"/>
    <property type="match status" value="1"/>
</dbReference>
<feature type="non-terminal residue" evidence="7">
    <location>
        <position position="525"/>
    </location>
</feature>
<keyword evidence="8" id="KW-1185">Reference proteome</keyword>
<evidence type="ECO:0000313" key="8">
    <source>
        <dbReference type="Proteomes" id="UP000008068"/>
    </source>
</evidence>
<dbReference type="InParanoid" id="G0P6Q0"/>
<evidence type="ECO:0000256" key="4">
    <source>
        <dbReference type="ARBA" id="ARBA00023136"/>
    </source>
</evidence>
<keyword evidence="3 5" id="KW-1133">Transmembrane helix</keyword>
<dbReference type="PROSITE" id="PS50262">
    <property type="entry name" value="G_PROTEIN_RECEP_F1_2"/>
    <property type="match status" value="1"/>
</dbReference>
<gene>
    <name evidence="7" type="ORF">CAEBREN_31484</name>
</gene>
<feature type="transmembrane region" description="Helical" evidence="5">
    <location>
        <begin position="34"/>
        <end position="59"/>
    </location>
</feature>
<dbReference type="Gene3D" id="1.20.1070.10">
    <property type="entry name" value="Rhodopsin 7-helix transmembrane proteins"/>
    <property type="match status" value="1"/>
</dbReference>
<dbReference type="eggNOG" id="KOG2693">
    <property type="taxonomic scope" value="Eukaryota"/>
</dbReference>
<feature type="transmembrane region" description="Helical" evidence="5">
    <location>
        <begin position="71"/>
        <end position="90"/>
    </location>
</feature>
<dbReference type="STRING" id="135651.G0P6Q0"/>
<accession>G0P6Q0</accession>
<evidence type="ECO:0000256" key="5">
    <source>
        <dbReference type="SAM" id="Phobius"/>
    </source>
</evidence>
<keyword evidence="2 5" id="KW-0812">Transmembrane</keyword>
<dbReference type="InterPro" id="IPR000276">
    <property type="entry name" value="GPCR_Rhodpsn"/>
</dbReference>
<dbReference type="SUPFAM" id="SSF81321">
    <property type="entry name" value="Family A G protein-coupled receptor-like"/>
    <property type="match status" value="1"/>
</dbReference>
<dbReference type="PANTHER" id="PTHR46709">
    <property type="entry name" value="PROTEIN CBG23488-RELATED"/>
    <property type="match status" value="1"/>
</dbReference>
<dbReference type="GO" id="GO:0016020">
    <property type="term" value="C:membrane"/>
    <property type="evidence" value="ECO:0007669"/>
    <property type="project" value="UniProtKB-SubCell"/>
</dbReference>